<reference evidence="1" key="1">
    <citation type="submission" date="2022-06" db="EMBL/GenBank/DDBJ databases">
        <title>Genome public.</title>
        <authorList>
            <person name="Sun Q."/>
        </authorList>
    </citation>
    <scope>NUCLEOTIDE SEQUENCE</scope>
    <source>
        <strain evidence="1">CWNU-1</strain>
    </source>
</reference>
<comment type="caution">
    <text evidence="1">The sequence shown here is derived from an EMBL/GenBank/DDBJ whole genome shotgun (WGS) entry which is preliminary data.</text>
</comment>
<dbReference type="RefSeq" id="WP_250920101.1">
    <property type="nucleotide sequence ID" value="NZ_JAMQAW010000012.1"/>
</dbReference>
<gene>
    <name evidence="1" type="ORF">NBG84_15910</name>
</gene>
<dbReference type="EMBL" id="JAMQAW010000012">
    <property type="protein sequence ID" value="MCM2389755.1"/>
    <property type="molecule type" value="Genomic_DNA"/>
</dbReference>
<protein>
    <submittedName>
        <fullName evidence="1">Uncharacterized protein</fullName>
    </submittedName>
</protein>
<organism evidence="1 2">
    <name type="scientific">Streptomyces albipurpureus</name>
    <dbReference type="NCBI Taxonomy" id="2897419"/>
    <lineage>
        <taxon>Bacteria</taxon>
        <taxon>Bacillati</taxon>
        <taxon>Actinomycetota</taxon>
        <taxon>Actinomycetes</taxon>
        <taxon>Kitasatosporales</taxon>
        <taxon>Streptomycetaceae</taxon>
        <taxon>Streptomyces</taxon>
    </lineage>
</organism>
<keyword evidence="2" id="KW-1185">Reference proteome</keyword>
<accession>A0ABT0UQ66</accession>
<evidence type="ECO:0000313" key="2">
    <source>
        <dbReference type="Proteomes" id="UP001431429"/>
    </source>
</evidence>
<dbReference type="Proteomes" id="UP001431429">
    <property type="component" value="Unassembled WGS sequence"/>
</dbReference>
<proteinExistence type="predicted"/>
<name>A0ABT0UQ66_9ACTN</name>
<sequence length="130" mass="14482">MEDFQGSATVEVPRDRPLRLEIDDKRPWTVRVLPLTAARRLEGTLSGRGPEVFLHTGGPADLYLDVRSETYVNVRCYEVANRSELPDYGDSIFSMSGPFSVILPLVQGPLLVTFGDGGAEWEARLDRLAF</sequence>
<evidence type="ECO:0000313" key="1">
    <source>
        <dbReference type="EMBL" id="MCM2389755.1"/>
    </source>
</evidence>